<dbReference type="AlphaFoldDB" id="A0A1G7R7Z5"/>
<proteinExistence type="predicted"/>
<dbReference type="Proteomes" id="UP000182894">
    <property type="component" value="Unassembled WGS sequence"/>
</dbReference>
<reference evidence="2" key="1">
    <citation type="submission" date="2016-10" db="EMBL/GenBank/DDBJ databases">
        <authorList>
            <person name="Varghese N."/>
            <person name="Submissions S."/>
        </authorList>
    </citation>
    <scope>NUCLEOTIDE SEQUENCE [LARGE SCALE GENOMIC DNA]</scope>
    <source>
        <strain evidence="2">ATCC 700689</strain>
    </source>
</reference>
<dbReference type="OrthoDB" id="6969697at2"/>
<evidence type="ECO:0008006" key="3">
    <source>
        <dbReference type="Google" id="ProtNLM"/>
    </source>
</evidence>
<evidence type="ECO:0000313" key="2">
    <source>
        <dbReference type="Proteomes" id="UP000182894"/>
    </source>
</evidence>
<sequence length="102" mass="10850">MMDVSQLAVSIDTQRHGAMVVIRPHIENPVPLTLQYRMTVSQTSVNGMSRINQQGDVQSGVPANSVSVNLPAGGTCQVHLQVFQENTLVKEMDSACGGAGSQ</sequence>
<name>A0A1G7R7Z5_9PSED</name>
<dbReference type="NCBIfam" id="NF041112">
    <property type="entry name" value="chap_CsgH_alph"/>
    <property type="match status" value="1"/>
</dbReference>
<dbReference type="Gene3D" id="2.60.40.2420">
    <property type="match status" value="1"/>
</dbReference>
<evidence type="ECO:0000313" key="1">
    <source>
        <dbReference type="EMBL" id="SDG06804.1"/>
    </source>
</evidence>
<dbReference type="EMBL" id="FNCO01000001">
    <property type="protein sequence ID" value="SDG06804.1"/>
    <property type="molecule type" value="Genomic_DNA"/>
</dbReference>
<dbReference type="RefSeq" id="WP_074749423.1">
    <property type="nucleotide sequence ID" value="NZ_FNCO01000001.1"/>
</dbReference>
<gene>
    <name evidence="1" type="ORF">SAMN05216605_10163</name>
</gene>
<accession>A0A1G7R7Z5</accession>
<protein>
    <recommendedName>
        <fullName evidence="3">Curli assembly protein CsgC</fullName>
    </recommendedName>
</protein>
<dbReference type="InterPro" id="IPR053722">
    <property type="entry name" value="Curli_assembly_CsgC/AgfC"/>
</dbReference>
<keyword evidence="2" id="KW-1185">Reference proteome</keyword>
<dbReference type="InterPro" id="IPR047726">
    <property type="entry name" value="CsgH_dom"/>
</dbReference>
<organism evidence="1 2">
    <name type="scientific">Pseudomonas abietaniphila</name>
    <dbReference type="NCBI Taxonomy" id="89065"/>
    <lineage>
        <taxon>Bacteria</taxon>
        <taxon>Pseudomonadati</taxon>
        <taxon>Pseudomonadota</taxon>
        <taxon>Gammaproteobacteria</taxon>
        <taxon>Pseudomonadales</taxon>
        <taxon>Pseudomonadaceae</taxon>
        <taxon>Pseudomonas</taxon>
    </lineage>
</organism>
<dbReference type="STRING" id="89065.SAMN05216605_10163"/>